<sequence length="241" mass="25437">MCASSPLQCEGDLQAMVAGGDSSSSQAGCWHSDCASLTGRACLVTGATGFVGRNVVDALLRRSARPIYCLCRPGRPLPPGWGDAVRRIEGDMESVETLEAAITESQCEVIFNLAGLYAWWAPDNGSFRRANVDSVRNLLAAITNVQSDPAPRSRPKLIHVSTVLAYGRTSGGLTPETAFTEASPAGPCSSAYAASKAEGDRLALAAFQAREVSGCILYLACCLGADHKLVDPRRDVMRIAS</sequence>
<dbReference type="AlphaFoldDB" id="A0A813I1F9"/>
<proteinExistence type="predicted"/>
<dbReference type="SUPFAM" id="SSF51735">
    <property type="entry name" value="NAD(P)-binding Rossmann-fold domains"/>
    <property type="match status" value="1"/>
</dbReference>
<keyword evidence="3" id="KW-1185">Reference proteome</keyword>
<gene>
    <name evidence="2" type="ORF">PGLA1383_LOCUS58116</name>
</gene>
<comment type="caution">
    <text evidence="2">The sequence shown here is derived from an EMBL/GenBank/DDBJ whole genome shotgun (WGS) entry which is preliminary data.</text>
</comment>
<evidence type="ECO:0000259" key="1">
    <source>
        <dbReference type="Pfam" id="PF01370"/>
    </source>
</evidence>
<dbReference type="PANTHER" id="PTHR48079:SF6">
    <property type="entry name" value="NAD(P)-BINDING DOMAIN-CONTAINING PROTEIN-RELATED"/>
    <property type="match status" value="1"/>
</dbReference>
<reference evidence="2" key="1">
    <citation type="submission" date="2021-02" db="EMBL/GenBank/DDBJ databases">
        <authorList>
            <person name="Dougan E. K."/>
            <person name="Rhodes N."/>
            <person name="Thang M."/>
            <person name="Chan C."/>
        </authorList>
    </citation>
    <scope>NUCLEOTIDE SEQUENCE</scope>
</reference>
<evidence type="ECO:0000313" key="2">
    <source>
        <dbReference type="EMBL" id="CAE8643813.1"/>
    </source>
</evidence>
<dbReference type="EMBL" id="CAJNNV010033439">
    <property type="protein sequence ID" value="CAE8643813.1"/>
    <property type="molecule type" value="Genomic_DNA"/>
</dbReference>
<accession>A0A813I1F9</accession>
<protein>
    <recommendedName>
        <fullName evidence="1">NAD-dependent epimerase/dehydratase domain-containing protein</fullName>
    </recommendedName>
</protein>
<dbReference type="InterPro" id="IPR036291">
    <property type="entry name" value="NAD(P)-bd_dom_sf"/>
</dbReference>
<dbReference type="OrthoDB" id="2735536at2759"/>
<dbReference type="InterPro" id="IPR001509">
    <property type="entry name" value="Epimerase_deHydtase"/>
</dbReference>
<dbReference type="Gene3D" id="3.40.50.720">
    <property type="entry name" value="NAD(P)-binding Rossmann-like Domain"/>
    <property type="match status" value="1"/>
</dbReference>
<feature type="domain" description="NAD-dependent epimerase/dehydratase" evidence="1">
    <location>
        <begin position="43"/>
        <end position="226"/>
    </location>
</feature>
<dbReference type="GO" id="GO:0005737">
    <property type="term" value="C:cytoplasm"/>
    <property type="evidence" value="ECO:0007669"/>
    <property type="project" value="TreeGrafter"/>
</dbReference>
<dbReference type="Proteomes" id="UP000654075">
    <property type="component" value="Unassembled WGS sequence"/>
</dbReference>
<organism evidence="2 3">
    <name type="scientific">Polarella glacialis</name>
    <name type="common">Dinoflagellate</name>
    <dbReference type="NCBI Taxonomy" id="89957"/>
    <lineage>
        <taxon>Eukaryota</taxon>
        <taxon>Sar</taxon>
        <taxon>Alveolata</taxon>
        <taxon>Dinophyceae</taxon>
        <taxon>Suessiales</taxon>
        <taxon>Suessiaceae</taxon>
        <taxon>Polarella</taxon>
    </lineage>
</organism>
<dbReference type="PANTHER" id="PTHR48079">
    <property type="entry name" value="PROTEIN YEEZ"/>
    <property type="match status" value="1"/>
</dbReference>
<dbReference type="GO" id="GO:0004029">
    <property type="term" value="F:aldehyde dehydrogenase (NAD+) activity"/>
    <property type="evidence" value="ECO:0007669"/>
    <property type="project" value="TreeGrafter"/>
</dbReference>
<dbReference type="InterPro" id="IPR051783">
    <property type="entry name" value="NAD(P)-dependent_oxidoreduct"/>
</dbReference>
<name>A0A813I1F9_POLGL</name>
<dbReference type="Pfam" id="PF01370">
    <property type="entry name" value="Epimerase"/>
    <property type="match status" value="1"/>
</dbReference>
<evidence type="ECO:0000313" key="3">
    <source>
        <dbReference type="Proteomes" id="UP000654075"/>
    </source>
</evidence>